<name>A0AA40DAR5_9PEZI</name>
<feature type="region of interest" description="Disordered" evidence="1">
    <location>
        <begin position="111"/>
        <end position="133"/>
    </location>
</feature>
<keyword evidence="4" id="KW-1185">Reference proteome</keyword>
<evidence type="ECO:0000256" key="1">
    <source>
        <dbReference type="SAM" id="MobiDB-lite"/>
    </source>
</evidence>
<dbReference type="AlphaFoldDB" id="A0AA40DAR5"/>
<dbReference type="PANTHER" id="PTHR35910:SF1">
    <property type="entry name" value="2EXR DOMAIN-CONTAINING PROTEIN"/>
    <property type="match status" value="1"/>
</dbReference>
<dbReference type="PANTHER" id="PTHR35910">
    <property type="entry name" value="2EXR DOMAIN-CONTAINING PROTEIN"/>
    <property type="match status" value="1"/>
</dbReference>
<evidence type="ECO:0000313" key="3">
    <source>
        <dbReference type="EMBL" id="KAK0669494.1"/>
    </source>
</evidence>
<organism evidence="3 4">
    <name type="scientific">Cercophora samala</name>
    <dbReference type="NCBI Taxonomy" id="330535"/>
    <lineage>
        <taxon>Eukaryota</taxon>
        <taxon>Fungi</taxon>
        <taxon>Dikarya</taxon>
        <taxon>Ascomycota</taxon>
        <taxon>Pezizomycotina</taxon>
        <taxon>Sordariomycetes</taxon>
        <taxon>Sordariomycetidae</taxon>
        <taxon>Sordariales</taxon>
        <taxon>Lasiosphaeriaceae</taxon>
        <taxon>Cercophora</taxon>
    </lineage>
</organism>
<feature type="domain" description="2EXR" evidence="2">
    <location>
        <begin position="5"/>
        <end position="98"/>
    </location>
</feature>
<dbReference type="Proteomes" id="UP001174997">
    <property type="component" value="Unassembled WGS sequence"/>
</dbReference>
<proteinExistence type="predicted"/>
<dbReference type="Pfam" id="PF20150">
    <property type="entry name" value="2EXR"/>
    <property type="match status" value="1"/>
</dbReference>
<evidence type="ECO:0000259" key="2">
    <source>
        <dbReference type="Pfam" id="PF20150"/>
    </source>
</evidence>
<dbReference type="EMBL" id="JAULSY010000042">
    <property type="protein sequence ID" value="KAK0669494.1"/>
    <property type="molecule type" value="Genomic_DNA"/>
</dbReference>
<comment type="caution">
    <text evidence="3">The sequence shown here is derived from an EMBL/GenBank/DDBJ whole genome shotgun (WGS) entry which is preliminary data.</text>
</comment>
<accession>A0AA40DAR5</accession>
<sequence>MATTFHPFPLLPYELRAQIWELASASPRTVQVRVRHRKKYPNLPATYPVDRPYSDYCYKKQSATVPQLITGLTPVPAVMQTCHESRAIGSKFYSRACAELVPELISARRERGELEESKRQRNQAKRLIRQEKEERERRAAGGLLTAEEEEHGRLVDLYGELVEYVPEERYIYINWERDVVSIGRCNERWMMGGEAGMELEDIEPVAHLVRKLMYEREYSDEMYVRFEIQELKMFTRLEELHIVTRDEFPHWQWASSEFWPCDEENVWVYEDADVYDDYGKLYETRGWNLVQLDQMLEYHGSEGDEAEEEGESL</sequence>
<gene>
    <name evidence="3" type="ORF">QBC41DRAFT_319779</name>
</gene>
<evidence type="ECO:0000313" key="4">
    <source>
        <dbReference type="Proteomes" id="UP001174997"/>
    </source>
</evidence>
<dbReference type="InterPro" id="IPR045518">
    <property type="entry name" value="2EXR"/>
</dbReference>
<protein>
    <recommendedName>
        <fullName evidence="2">2EXR domain-containing protein</fullName>
    </recommendedName>
</protein>
<reference evidence="3" key="1">
    <citation type="submission" date="2023-06" db="EMBL/GenBank/DDBJ databases">
        <title>Genome-scale phylogeny and comparative genomics of the fungal order Sordariales.</title>
        <authorList>
            <consortium name="Lawrence Berkeley National Laboratory"/>
            <person name="Hensen N."/>
            <person name="Bonometti L."/>
            <person name="Westerberg I."/>
            <person name="Brannstrom I.O."/>
            <person name="Guillou S."/>
            <person name="Cros-Aarteil S."/>
            <person name="Calhoun S."/>
            <person name="Haridas S."/>
            <person name="Kuo A."/>
            <person name="Mondo S."/>
            <person name="Pangilinan J."/>
            <person name="Riley R."/>
            <person name="Labutti K."/>
            <person name="Andreopoulos B."/>
            <person name="Lipzen A."/>
            <person name="Chen C."/>
            <person name="Yanf M."/>
            <person name="Daum C."/>
            <person name="Ng V."/>
            <person name="Clum A."/>
            <person name="Steindorff A."/>
            <person name="Ohm R."/>
            <person name="Martin F."/>
            <person name="Silar P."/>
            <person name="Natvig D."/>
            <person name="Lalanne C."/>
            <person name="Gautier V."/>
            <person name="Ament-Velasquez S.L."/>
            <person name="Kruys A."/>
            <person name="Hutchinson M.I."/>
            <person name="Powell A.J."/>
            <person name="Barry K."/>
            <person name="Miller A.N."/>
            <person name="Grigoriev I.V."/>
            <person name="Debuchy R."/>
            <person name="Gladieux P."/>
            <person name="Thoren M.H."/>
            <person name="Johannesson H."/>
        </authorList>
    </citation>
    <scope>NUCLEOTIDE SEQUENCE</scope>
    <source>
        <strain evidence="3">CBS 307.81</strain>
    </source>
</reference>